<evidence type="ECO:0000313" key="19">
    <source>
        <dbReference type="EMBL" id="PVU97868.1"/>
    </source>
</evidence>
<evidence type="ECO:0000256" key="13">
    <source>
        <dbReference type="ARBA" id="ARBA00029437"/>
    </source>
</evidence>
<comment type="caution">
    <text evidence="19">The sequence shown here is derived from an EMBL/GenBank/DDBJ whole genome shotgun (WGS) entry which is preliminary data.</text>
</comment>
<dbReference type="InterPro" id="IPR042096">
    <property type="entry name" value="Dihydro-acid_dehy_C"/>
</dbReference>
<evidence type="ECO:0000256" key="6">
    <source>
        <dbReference type="ARBA" id="ARBA00022842"/>
    </source>
</evidence>
<dbReference type="PROSITE" id="PS00887">
    <property type="entry name" value="ILVD_EDD_2"/>
    <property type="match status" value="1"/>
</dbReference>
<dbReference type="PANTHER" id="PTHR21000:SF5">
    <property type="entry name" value="DIHYDROXY-ACID DEHYDRATASE, MITOCHONDRIAL"/>
    <property type="match status" value="1"/>
</dbReference>
<evidence type="ECO:0000256" key="14">
    <source>
        <dbReference type="ARBA" id="ARBA00029490"/>
    </source>
</evidence>
<dbReference type="GO" id="GO:0004160">
    <property type="term" value="F:dihydroxy-acid dehydratase activity"/>
    <property type="evidence" value="ECO:0007669"/>
    <property type="project" value="UniProtKB-EC"/>
</dbReference>
<evidence type="ECO:0000256" key="5">
    <source>
        <dbReference type="ARBA" id="ARBA00022723"/>
    </source>
</evidence>
<evidence type="ECO:0000259" key="18">
    <source>
        <dbReference type="Pfam" id="PF24877"/>
    </source>
</evidence>
<name>A0A2T9YZV0_9FUNG</name>
<dbReference type="Pfam" id="PF00920">
    <property type="entry name" value="ILVD_EDD_N"/>
    <property type="match status" value="1"/>
</dbReference>
<evidence type="ECO:0000313" key="20">
    <source>
        <dbReference type="Proteomes" id="UP000245383"/>
    </source>
</evidence>
<comment type="cofactor">
    <cofactor evidence="15">
        <name>[2Fe-2S] cluster</name>
        <dbReference type="ChEBI" id="CHEBI:190135"/>
    </cofactor>
</comment>
<dbReference type="NCBIfam" id="TIGR00110">
    <property type="entry name" value="ilvD"/>
    <property type="match status" value="1"/>
</dbReference>
<evidence type="ECO:0000256" key="11">
    <source>
        <dbReference type="ARBA" id="ARBA00029304"/>
    </source>
</evidence>
<evidence type="ECO:0000256" key="16">
    <source>
        <dbReference type="ARBA" id="ARBA00052865"/>
    </source>
</evidence>
<dbReference type="NCBIfam" id="NF002068">
    <property type="entry name" value="PRK00911.1"/>
    <property type="match status" value="1"/>
</dbReference>
<evidence type="ECO:0000256" key="4">
    <source>
        <dbReference type="ARBA" id="ARBA00022714"/>
    </source>
</evidence>
<comment type="catalytic activity">
    <reaction evidence="11">
        <text>(2R)-2,3-dihydroxy-3-methylbutanoate = 3-methyl-2-oxobutanoate + H2O</text>
        <dbReference type="Rhea" id="RHEA:24809"/>
        <dbReference type="ChEBI" id="CHEBI:11851"/>
        <dbReference type="ChEBI" id="CHEBI:15377"/>
        <dbReference type="ChEBI" id="CHEBI:49072"/>
        <dbReference type="EC" id="4.2.1.9"/>
    </reaction>
    <physiologicalReaction direction="left-to-right" evidence="11">
        <dbReference type="Rhea" id="RHEA:24810"/>
    </physiologicalReaction>
</comment>
<accession>A0A2T9YZV0</accession>
<dbReference type="UniPathway" id="UPA00047">
    <property type="reaction ID" value="UER00057"/>
</dbReference>
<dbReference type="InterPro" id="IPR020558">
    <property type="entry name" value="DiOHA_6PGluconate_deHydtase_CS"/>
</dbReference>
<dbReference type="PROSITE" id="PS00886">
    <property type="entry name" value="ILVD_EDD_1"/>
    <property type="match status" value="1"/>
</dbReference>
<dbReference type="GO" id="GO:0009097">
    <property type="term" value="P:isoleucine biosynthetic process"/>
    <property type="evidence" value="ECO:0007669"/>
    <property type="project" value="UniProtKB-UniPathway"/>
</dbReference>
<comment type="catalytic activity">
    <reaction evidence="16">
        <text>(2R,3R)-2,3-dihydroxy-3-methylpentanoate = (S)-3-methyl-2-oxopentanoate + H2O</text>
        <dbReference type="Rhea" id="RHEA:27694"/>
        <dbReference type="ChEBI" id="CHEBI:15377"/>
        <dbReference type="ChEBI" id="CHEBI:35146"/>
        <dbReference type="ChEBI" id="CHEBI:49258"/>
        <dbReference type="EC" id="4.2.1.9"/>
    </reaction>
    <physiologicalReaction direction="left-to-right" evidence="16">
        <dbReference type="Rhea" id="RHEA:27695"/>
    </physiologicalReaction>
</comment>
<keyword evidence="8" id="KW-0411">Iron-sulfur</keyword>
<evidence type="ECO:0000256" key="10">
    <source>
        <dbReference type="ARBA" id="ARBA00023304"/>
    </source>
</evidence>
<dbReference type="UniPathway" id="UPA00049">
    <property type="reaction ID" value="UER00061"/>
</dbReference>
<keyword evidence="3" id="KW-0028">Amino-acid biosynthesis</keyword>
<gene>
    <name evidence="19" type="ORF">BB561_000297</name>
</gene>
<dbReference type="EC" id="4.2.1.9" evidence="14"/>
<comment type="pathway">
    <text evidence="13">Amino-acid biosynthesis; L-isoleucine biosynthesis; L-isoleucine from 2-oxobutanoate: step 3/4.</text>
</comment>
<keyword evidence="10" id="KW-0100">Branched-chain amino acid biosynthesis</keyword>
<sequence length="589" mass="62520">MLTAKINRSKGLLSKFNFNQISGFSTASKLSSDLNKFSSILTQRPDHGSAQSMLIATGLTEKDMNSAQVGISSVWFEGNPCNMHLLDLSQKVKDGVKAAGLVGYRFNTIGVSDGISMGTDGMKYSLQSRDLIADSVETTMGGQWYDANISIPGCDKNMPGVLMAIARINRPSLVVYGGTIRPGKSCSGEVLDVVSTFEAYGKYIAGKIDKTNYDDVIRNACPGPGACGGMYTANTMATAIEAMGMTLPYSSSSAATSEQKLAECHEAGLAIRNLLEQNIKPLDIITLKSLKNAIRMVIALGGSTNAVLHMIAIAKAANLKLTIDDFQEISNSTPFIADMKPSGKYVMNDIAGIGGTPAIIKYLIEEGLLDGSCMTVTGKTLAENVANLPGLSADQKIIKPVSQPIKATGHLQVLYGNLAPEGSVAKITGKEGLTFKGEAIVYDSEQEMLRSLERGEIRKGHVVIIRYCGPKGGPGMAEMLTPTSAIIGAGLGQHVALLTDGRFSGGSHGFIIGHITPEAQNGGPIALVKTGDTISIDAENRLLNVEISDAEFAQRKSLWKQPPYKATKGTLYKYIKNVKSASEGCVTDE</sequence>
<dbReference type="Proteomes" id="UP000245383">
    <property type="component" value="Unassembled WGS sequence"/>
</dbReference>
<comment type="cofactor">
    <cofactor evidence="1">
        <name>Mg(2+)</name>
        <dbReference type="ChEBI" id="CHEBI:18420"/>
    </cofactor>
</comment>
<dbReference type="Gene3D" id="3.50.30.80">
    <property type="entry name" value="IlvD/EDD C-terminal domain-like"/>
    <property type="match status" value="1"/>
</dbReference>
<dbReference type="InterPro" id="IPR050165">
    <property type="entry name" value="DHAD_IlvD/Edd"/>
</dbReference>
<dbReference type="InterPro" id="IPR004404">
    <property type="entry name" value="DihydroxyA_deHydtase"/>
</dbReference>
<keyword evidence="7" id="KW-0408">Iron</keyword>
<keyword evidence="9" id="KW-0456">Lyase</keyword>
<dbReference type="EMBL" id="MBFR01000006">
    <property type="protein sequence ID" value="PVU97868.1"/>
    <property type="molecule type" value="Genomic_DNA"/>
</dbReference>
<dbReference type="AlphaFoldDB" id="A0A2T9YZV0"/>
<evidence type="ECO:0000256" key="12">
    <source>
        <dbReference type="ARBA" id="ARBA00029436"/>
    </source>
</evidence>
<organism evidence="19 20">
    <name type="scientific">Smittium simulii</name>
    <dbReference type="NCBI Taxonomy" id="133385"/>
    <lineage>
        <taxon>Eukaryota</taxon>
        <taxon>Fungi</taxon>
        <taxon>Fungi incertae sedis</taxon>
        <taxon>Zoopagomycota</taxon>
        <taxon>Kickxellomycotina</taxon>
        <taxon>Harpellomycetes</taxon>
        <taxon>Harpellales</taxon>
        <taxon>Legeriomycetaceae</taxon>
        <taxon>Smittium</taxon>
    </lineage>
</organism>
<dbReference type="GO" id="GO:0009099">
    <property type="term" value="P:L-valine biosynthetic process"/>
    <property type="evidence" value="ECO:0007669"/>
    <property type="project" value="UniProtKB-UniPathway"/>
</dbReference>
<reference evidence="19 20" key="1">
    <citation type="journal article" date="2018" name="MBio">
        <title>Comparative Genomics Reveals the Core Gene Toolbox for the Fungus-Insect Symbiosis.</title>
        <authorList>
            <person name="Wang Y."/>
            <person name="Stata M."/>
            <person name="Wang W."/>
            <person name="Stajich J.E."/>
            <person name="White M.M."/>
            <person name="Moncalvo J.M."/>
        </authorList>
    </citation>
    <scope>NUCLEOTIDE SEQUENCE [LARGE SCALE GENOMIC DNA]</scope>
    <source>
        <strain evidence="19 20">SWE-8-4</strain>
    </source>
</reference>
<dbReference type="OrthoDB" id="3851628at2759"/>
<keyword evidence="5" id="KW-0479">Metal-binding</keyword>
<evidence type="ECO:0000256" key="2">
    <source>
        <dbReference type="ARBA" id="ARBA00006486"/>
    </source>
</evidence>
<feature type="domain" description="Dihydroxy-acid/6-phosphogluconate dehydratase C-terminal" evidence="18">
    <location>
        <begin position="396"/>
        <end position="585"/>
    </location>
</feature>
<keyword evidence="20" id="KW-1185">Reference proteome</keyword>
<evidence type="ECO:0000256" key="7">
    <source>
        <dbReference type="ARBA" id="ARBA00023004"/>
    </source>
</evidence>
<dbReference type="SUPFAM" id="SSF143975">
    <property type="entry name" value="IlvD/EDD N-terminal domain-like"/>
    <property type="match status" value="1"/>
</dbReference>
<evidence type="ECO:0000256" key="3">
    <source>
        <dbReference type="ARBA" id="ARBA00022605"/>
    </source>
</evidence>
<evidence type="ECO:0000256" key="9">
    <source>
        <dbReference type="ARBA" id="ARBA00023239"/>
    </source>
</evidence>
<comment type="pathway">
    <text evidence="12">Amino-acid biosynthesis; L-valine biosynthesis; L-valine from pyruvate: step 3/4.</text>
</comment>
<dbReference type="InterPro" id="IPR037237">
    <property type="entry name" value="IlvD/EDD_N"/>
</dbReference>
<dbReference type="SUPFAM" id="SSF52016">
    <property type="entry name" value="LeuD/IlvD-like"/>
    <property type="match status" value="1"/>
</dbReference>
<comment type="similarity">
    <text evidence="2">Belongs to the IlvD/Edd family.</text>
</comment>
<dbReference type="STRING" id="133385.A0A2T9YZV0"/>
<proteinExistence type="inferred from homology"/>
<dbReference type="GO" id="GO:0046872">
    <property type="term" value="F:metal ion binding"/>
    <property type="evidence" value="ECO:0007669"/>
    <property type="project" value="UniProtKB-KW"/>
</dbReference>
<protein>
    <recommendedName>
        <fullName evidence="14">dihydroxy-acid dehydratase</fullName>
        <ecNumber evidence="14">4.2.1.9</ecNumber>
    </recommendedName>
</protein>
<dbReference type="HAMAP" id="MF_00012">
    <property type="entry name" value="IlvD"/>
    <property type="match status" value="1"/>
</dbReference>
<evidence type="ECO:0000259" key="17">
    <source>
        <dbReference type="Pfam" id="PF00920"/>
    </source>
</evidence>
<evidence type="ECO:0000256" key="1">
    <source>
        <dbReference type="ARBA" id="ARBA00001946"/>
    </source>
</evidence>
<keyword evidence="6" id="KW-0460">Magnesium</keyword>
<dbReference type="InterPro" id="IPR000581">
    <property type="entry name" value="ILV_EDD_N"/>
</dbReference>
<dbReference type="FunFam" id="3.50.30.80:FF:000001">
    <property type="entry name" value="Dihydroxy-acid dehydratase"/>
    <property type="match status" value="1"/>
</dbReference>
<evidence type="ECO:0000256" key="8">
    <source>
        <dbReference type="ARBA" id="ARBA00023014"/>
    </source>
</evidence>
<dbReference type="PANTHER" id="PTHR21000">
    <property type="entry name" value="DIHYDROXY-ACID DEHYDRATASE DAD"/>
    <property type="match status" value="1"/>
</dbReference>
<keyword evidence="4" id="KW-0001">2Fe-2S</keyword>
<feature type="domain" description="Dihydroxy-acid/6-phosphogluconate dehydratase N-terminal" evidence="17">
    <location>
        <begin position="68"/>
        <end position="384"/>
    </location>
</feature>
<dbReference type="GO" id="GO:0051537">
    <property type="term" value="F:2 iron, 2 sulfur cluster binding"/>
    <property type="evidence" value="ECO:0007669"/>
    <property type="project" value="UniProtKB-KW"/>
</dbReference>
<dbReference type="InterPro" id="IPR056740">
    <property type="entry name" value="ILV_EDD_C"/>
</dbReference>
<evidence type="ECO:0000256" key="15">
    <source>
        <dbReference type="ARBA" id="ARBA00034078"/>
    </source>
</evidence>
<dbReference type="Pfam" id="PF24877">
    <property type="entry name" value="ILV_EDD_C"/>
    <property type="match status" value="1"/>
</dbReference>